<organism evidence="1 2">
    <name type="scientific">Anabaena sphaerica FACHB-251</name>
    <dbReference type="NCBI Taxonomy" id="2692883"/>
    <lineage>
        <taxon>Bacteria</taxon>
        <taxon>Bacillati</taxon>
        <taxon>Cyanobacteriota</taxon>
        <taxon>Cyanophyceae</taxon>
        <taxon>Nostocales</taxon>
        <taxon>Nostocaceae</taxon>
        <taxon>Anabaena</taxon>
    </lineage>
</organism>
<evidence type="ECO:0000313" key="2">
    <source>
        <dbReference type="Proteomes" id="UP000662185"/>
    </source>
</evidence>
<reference evidence="2" key="1">
    <citation type="journal article" date="2020" name="ISME J.">
        <title>Comparative genomics reveals insights into cyanobacterial evolution and habitat adaptation.</title>
        <authorList>
            <person name="Chen M.Y."/>
            <person name="Teng W.K."/>
            <person name="Zhao L."/>
            <person name="Hu C.X."/>
            <person name="Zhou Y.K."/>
            <person name="Han B.P."/>
            <person name="Song L.R."/>
            <person name="Shu W.S."/>
        </authorList>
    </citation>
    <scope>NUCLEOTIDE SEQUENCE [LARGE SCALE GENOMIC DNA]</scope>
    <source>
        <strain evidence="2">FACHB-251</strain>
    </source>
</reference>
<evidence type="ECO:0000313" key="1">
    <source>
        <dbReference type="EMBL" id="MBD2294630.1"/>
    </source>
</evidence>
<dbReference type="InterPro" id="IPR044673">
    <property type="entry name" value="DCL-like"/>
</dbReference>
<protein>
    <submittedName>
        <fullName evidence="1">DCL family protein</fullName>
    </submittedName>
</protein>
<dbReference type="Gene3D" id="3.10.450.40">
    <property type="match status" value="1"/>
</dbReference>
<gene>
    <name evidence="1" type="ORF">H6G06_14365</name>
</gene>
<dbReference type="EMBL" id="JACJQU010000007">
    <property type="protein sequence ID" value="MBD2294630.1"/>
    <property type="molecule type" value="Genomic_DNA"/>
</dbReference>
<comment type="caution">
    <text evidence="1">The sequence shown here is derived from an EMBL/GenBank/DDBJ whole genome shotgun (WGS) entry which is preliminary data.</text>
</comment>
<name>A0A926WHG4_9NOST</name>
<accession>A0A926WHG4</accession>
<dbReference type="RefSeq" id="WP_190561212.1">
    <property type="nucleotide sequence ID" value="NZ_JACJQU010000007.1"/>
</dbReference>
<dbReference type="PANTHER" id="PTHR33415:SF12">
    <property type="entry name" value="PROTEIN EMBRYO DEFECTIVE 514"/>
    <property type="match status" value="1"/>
</dbReference>
<dbReference type="PANTHER" id="PTHR33415">
    <property type="entry name" value="PROTEIN EMBRYO DEFECTIVE 514"/>
    <property type="match status" value="1"/>
</dbReference>
<sequence>MVAKPSELGGIPFRTLKDRDLHIRSILNQGVRVLSGQELALAFDLLLLHPDADNKIGTGVKQIEVKCSRQGTHYCFWVVREDDSIDDFSYEKCKSKMERLIEKRRESAYREAIQKQITDYRFLDRKSNQSCDHPGCTSSEKIQVDHQHPSFKELVSAFEKDQNNIPTEFDEALGTIYSKRFRESDSAYREAWQEYHKKHATLRLLCKTHNLTRKRKENDS</sequence>
<proteinExistence type="predicted"/>
<dbReference type="Proteomes" id="UP000662185">
    <property type="component" value="Unassembled WGS sequence"/>
</dbReference>
<keyword evidence="2" id="KW-1185">Reference proteome</keyword>
<dbReference type="AlphaFoldDB" id="A0A926WHG4"/>
<dbReference type="Pfam" id="PF11523">
    <property type="entry name" value="DUF3223"/>
    <property type="match status" value="1"/>
</dbReference>